<dbReference type="Gene3D" id="3.40.50.300">
    <property type="entry name" value="P-loop containing nucleotide triphosphate hydrolases"/>
    <property type="match status" value="1"/>
</dbReference>
<dbReference type="EMBL" id="JALLPJ020001275">
    <property type="protein sequence ID" value="KAL3772003.1"/>
    <property type="molecule type" value="Genomic_DNA"/>
</dbReference>
<dbReference type="InterPro" id="IPR003959">
    <property type="entry name" value="ATPase_AAA_core"/>
</dbReference>
<dbReference type="InterPro" id="IPR041569">
    <property type="entry name" value="AAA_lid_3"/>
</dbReference>
<dbReference type="PANTHER" id="PTHR45644:SF3">
    <property type="entry name" value="FI08533P-RELATED"/>
    <property type="match status" value="1"/>
</dbReference>
<evidence type="ECO:0000256" key="4">
    <source>
        <dbReference type="ARBA" id="ARBA00022840"/>
    </source>
</evidence>
<dbReference type="GO" id="GO:0005524">
    <property type="term" value="F:ATP binding"/>
    <property type="evidence" value="ECO:0007669"/>
    <property type="project" value="UniProtKB-KW"/>
</dbReference>
<dbReference type="Pfam" id="PF17862">
    <property type="entry name" value="AAA_lid_3"/>
    <property type="match status" value="1"/>
</dbReference>
<evidence type="ECO:0000256" key="3">
    <source>
        <dbReference type="ARBA" id="ARBA00022787"/>
    </source>
</evidence>
<feature type="region of interest" description="Disordered" evidence="7">
    <location>
        <begin position="542"/>
        <end position="571"/>
    </location>
</feature>
<protein>
    <recommendedName>
        <fullName evidence="8">AAA+ ATPase domain-containing protein</fullName>
    </recommendedName>
</protein>
<keyword evidence="5" id="KW-0496">Mitochondrion</keyword>
<keyword evidence="4 6" id="KW-0067">ATP-binding</keyword>
<name>A0ABD3N7J5_9STRA</name>
<comment type="similarity">
    <text evidence="6">Belongs to the AAA ATPase family.</text>
</comment>
<gene>
    <name evidence="9" type="ORF">ACHAWO_008175</name>
</gene>
<dbReference type="InterPro" id="IPR051701">
    <property type="entry name" value="Mito_OM_Translocase_MSP1"/>
</dbReference>
<dbReference type="InterPro" id="IPR027417">
    <property type="entry name" value="P-loop_NTPase"/>
</dbReference>
<feature type="region of interest" description="Disordered" evidence="7">
    <location>
        <begin position="445"/>
        <end position="468"/>
    </location>
</feature>
<evidence type="ECO:0000259" key="8">
    <source>
        <dbReference type="SMART" id="SM00382"/>
    </source>
</evidence>
<dbReference type="Gene3D" id="1.10.8.60">
    <property type="match status" value="1"/>
</dbReference>
<feature type="domain" description="AAA+ ATPase" evidence="8">
    <location>
        <begin position="208"/>
        <end position="381"/>
    </location>
</feature>
<evidence type="ECO:0000256" key="7">
    <source>
        <dbReference type="SAM" id="MobiDB-lite"/>
    </source>
</evidence>
<evidence type="ECO:0000313" key="9">
    <source>
        <dbReference type="EMBL" id="KAL3772003.1"/>
    </source>
</evidence>
<comment type="subcellular location">
    <subcellularLocation>
        <location evidence="1">Mitochondrion outer membrane</location>
        <topology evidence="1">Single-pass membrane protein</topology>
    </subcellularLocation>
</comment>
<dbReference type="GO" id="GO:0005741">
    <property type="term" value="C:mitochondrial outer membrane"/>
    <property type="evidence" value="ECO:0007669"/>
    <property type="project" value="UniProtKB-SubCell"/>
</dbReference>
<dbReference type="InterPro" id="IPR003960">
    <property type="entry name" value="ATPase_AAA_CS"/>
</dbReference>
<dbReference type="Pfam" id="PF00004">
    <property type="entry name" value="AAA"/>
    <property type="match status" value="1"/>
</dbReference>
<dbReference type="PANTHER" id="PTHR45644">
    <property type="entry name" value="AAA ATPASE, PUTATIVE (AFU_ORTHOLOGUE AFUA_2G12920)-RELATED-RELATED"/>
    <property type="match status" value="1"/>
</dbReference>
<evidence type="ECO:0000256" key="2">
    <source>
        <dbReference type="ARBA" id="ARBA00022741"/>
    </source>
</evidence>
<sequence length="571" mass="63019">MVASTSNNPPTAVTTRKEVDTKAVLAQLAATLLELGLTLAASYYFSRWIAKKIQGDQNKDHTLEDLGIDSNSGGNVVTLLKRLLTSRHEATLKVMMEELEEHQIEWKKDAQQHLDEENVFEWAKTQEQYAAMEDALTLQHQESMSHISNLSTYELSIAQTNVIDPANLTVRFSDIGGMDQIKAEIYDLVVLPLVRPDLFMSDSGLVEPPKGILLYGPPGMFVVGTGKTMLAKAIAKESHATFVNVSLSSIMLVIELLSCTNDSNSLFHLHTKLSRFGESNKLISATFNLARKLAPSVIFIDEMDSFLSQRDSTEGSAVNSMKSEFLTLWDGLLSGKKKQSDSILPQPPIIVLGATNRPFDVDPAILRRLPRSFEIALPNYNSRLQLLNLFLQKQSMTKEAQEYVTTVAKKTEGYSGSDLKEVCRAAAWEPVRELTSGASQMAVGAASKKSKPIGQLKRTSSGFPARGIKARPVNANDFDLALQKVKKTGDSARQFHKKEFIRGREDRRAMEEEINKMNGNATAAQQVGINQLIAAAMSAMGNVQNGNNAKGHNDDEDSDEPPEMFRMPPMD</sequence>
<evidence type="ECO:0000256" key="5">
    <source>
        <dbReference type="ARBA" id="ARBA00023128"/>
    </source>
</evidence>
<dbReference type="SMART" id="SM00382">
    <property type="entry name" value="AAA"/>
    <property type="match status" value="1"/>
</dbReference>
<reference evidence="9 10" key="1">
    <citation type="submission" date="2024-10" db="EMBL/GenBank/DDBJ databases">
        <title>Updated reference genomes for cyclostephanoid diatoms.</title>
        <authorList>
            <person name="Roberts W.R."/>
            <person name="Alverson A.J."/>
        </authorList>
    </citation>
    <scope>NUCLEOTIDE SEQUENCE [LARGE SCALE GENOMIC DNA]</scope>
    <source>
        <strain evidence="9 10">AJA010-31</strain>
    </source>
</reference>
<keyword evidence="3" id="KW-1000">Mitochondrion outer membrane</keyword>
<dbReference type="SUPFAM" id="SSF52540">
    <property type="entry name" value="P-loop containing nucleoside triphosphate hydrolases"/>
    <property type="match status" value="1"/>
</dbReference>
<keyword evidence="3" id="KW-0472">Membrane</keyword>
<dbReference type="InterPro" id="IPR003593">
    <property type="entry name" value="AAA+_ATPase"/>
</dbReference>
<keyword evidence="2 6" id="KW-0547">Nucleotide-binding</keyword>
<accession>A0ABD3N7J5</accession>
<keyword evidence="10" id="KW-1185">Reference proteome</keyword>
<proteinExistence type="inferred from homology"/>
<dbReference type="AlphaFoldDB" id="A0ABD3N7J5"/>
<evidence type="ECO:0000256" key="1">
    <source>
        <dbReference type="ARBA" id="ARBA00004572"/>
    </source>
</evidence>
<evidence type="ECO:0000256" key="6">
    <source>
        <dbReference type="RuleBase" id="RU003651"/>
    </source>
</evidence>
<organism evidence="9 10">
    <name type="scientific">Cyclotella atomus</name>
    <dbReference type="NCBI Taxonomy" id="382360"/>
    <lineage>
        <taxon>Eukaryota</taxon>
        <taxon>Sar</taxon>
        <taxon>Stramenopiles</taxon>
        <taxon>Ochrophyta</taxon>
        <taxon>Bacillariophyta</taxon>
        <taxon>Coscinodiscophyceae</taxon>
        <taxon>Thalassiosirophycidae</taxon>
        <taxon>Stephanodiscales</taxon>
        <taxon>Stephanodiscaceae</taxon>
        <taxon>Cyclotella</taxon>
    </lineage>
</organism>
<evidence type="ECO:0000313" key="10">
    <source>
        <dbReference type="Proteomes" id="UP001530400"/>
    </source>
</evidence>
<comment type="caution">
    <text evidence="9">The sequence shown here is derived from an EMBL/GenBank/DDBJ whole genome shotgun (WGS) entry which is preliminary data.</text>
</comment>
<dbReference type="PROSITE" id="PS00674">
    <property type="entry name" value="AAA"/>
    <property type="match status" value="1"/>
</dbReference>
<dbReference type="Proteomes" id="UP001530400">
    <property type="component" value="Unassembled WGS sequence"/>
</dbReference>